<feature type="chain" id="PRO_5040160947" evidence="1">
    <location>
        <begin position="22"/>
        <end position="468"/>
    </location>
</feature>
<evidence type="ECO:0000313" key="2">
    <source>
        <dbReference type="EMBL" id="CAB9523466.1"/>
    </source>
</evidence>
<accession>A0A9N8HRN9</accession>
<organism evidence="2 3">
    <name type="scientific">Seminavis robusta</name>
    <dbReference type="NCBI Taxonomy" id="568900"/>
    <lineage>
        <taxon>Eukaryota</taxon>
        <taxon>Sar</taxon>
        <taxon>Stramenopiles</taxon>
        <taxon>Ochrophyta</taxon>
        <taxon>Bacillariophyta</taxon>
        <taxon>Bacillariophyceae</taxon>
        <taxon>Bacillariophycidae</taxon>
        <taxon>Naviculales</taxon>
        <taxon>Naviculaceae</taxon>
        <taxon>Seminavis</taxon>
    </lineage>
</organism>
<keyword evidence="3" id="KW-1185">Reference proteome</keyword>
<dbReference type="EMBL" id="CAICTM010001418">
    <property type="protein sequence ID" value="CAB9523466.1"/>
    <property type="molecule type" value="Genomic_DNA"/>
</dbReference>
<dbReference type="AlphaFoldDB" id="A0A9N8HRN9"/>
<proteinExistence type="predicted"/>
<sequence>MVFLKMNLLVLLAAIAGISSAVDVSTVTDKLNLRGGLPDRKLETDFSTAYGGPGTEKIQNQLVKGPDGKEVTLQEMEQTVGAAFFAGKGYTLYAKVNDKPTLVECNRNWGPVQGKIGNGDLCWVDGNPNCEQLWKATFFEDPDGGDNVQKELPKDKQTPCFNDVIKGPKGFKIDGNPNDGAQKNALYSFQEAPKSQNNLKCELTGKGNKDTPKLGVGLDGLSASSAQWSTVIAPQNVGIEPEKTPKIFAAIMKGGNGALVHFGDSFAGKPLNSPQEQFQFGKYYDTSHVEICYDGESGKTTGDPHFKRWDGSHYEFHGAFVDVAYQQIVAHEFPHSLLHLTLNFVHQLLVCTYTGGCDVLLLRNPDFNNGQGMHIYARTKIVRWWSYIDQVVVKIGDDVFEVHGGVQEPLPYWINDKPSSVARRLLGSSTSRQKAEAACAKVDPDSFNDCVSDVLTLDDVDLAAGYVQ</sequence>
<dbReference type="Proteomes" id="UP001153069">
    <property type="component" value="Unassembled WGS sequence"/>
</dbReference>
<reference evidence="2" key="1">
    <citation type="submission" date="2020-06" db="EMBL/GenBank/DDBJ databases">
        <authorList>
            <consortium name="Plant Systems Biology data submission"/>
        </authorList>
    </citation>
    <scope>NUCLEOTIDE SEQUENCE</scope>
    <source>
        <strain evidence="2">D6</strain>
    </source>
</reference>
<dbReference type="OrthoDB" id="6236007at2759"/>
<evidence type="ECO:0000256" key="1">
    <source>
        <dbReference type="SAM" id="SignalP"/>
    </source>
</evidence>
<gene>
    <name evidence="2" type="ORF">SEMRO_1420_G271110.1</name>
</gene>
<keyword evidence="1" id="KW-0732">Signal</keyword>
<feature type="signal peptide" evidence="1">
    <location>
        <begin position="1"/>
        <end position="21"/>
    </location>
</feature>
<comment type="caution">
    <text evidence="2">The sequence shown here is derived from an EMBL/GenBank/DDBJ whole genome shotgun (WGS) entry which is preliminary data.</text>
</comment>
<name>A0A9N8HRN9_9STRA</name>
<evidence type="ECO:0000313" key="3">
    <source>
        <dbReference type="Proteomes" id="UP001153069"/>
    </source>
</evidence>
<protein>
    <submittedName>
        <fullName evidence="2">Uncharacterized protein</fullName>
    </submittedName>
</protein>